<dbReference type="Proteomes" id="UP000062833">
    <property type="component" value="Chromosome"/>
</dbReference>
<dbReference type="OrthoDB" id="3389322at2"/>
<feature type="domain" description="Protein-glutamine gamma-glutamyltransferase-like C-terminal" evidence="2">
    <location>
        <begin position="137"/>
        <end position="203"/>
    </location>
</feature>
<evidence type="ECO:0000256" key="1">
    <source>
        <dbReference type="SAM" id="Phobius"/>
    </source>
</evidence>
<evidence type="ECO:0000259" key="2">
    <source>
        <dbReference type="Pfam" id="PF13559"/>
    </source>
</evidence>
<reference evidence="4" key="1">
    <citation type="submission" date="2015-09" db="EMBL/GenBank/DDBJ databases">
        <title>Complete genome of Arthrobacter alpinus strain R3.8.</title>
        <authorList>
            <person name="See-Too W.S."/>
            <person name="Chan K.G."/>
        </authorList>
    </citation>
    <scope>NUCLEOTIDE SEQUENCE [LARGE SCALE GENOMIC DNA]</scope>
    <source>
        <strain evidence="4">R3.8</strain>
    </source>
</reference>
<name>A0A0M3UGG3_9MICC</name>
<sequence>MTLSGTLLAALGAEIPVVPGADEARRWAAEELAKKAYQDAKPGLSQTILNWLGQALQELLAGVGSLPGSTGLLVVLGLALLAVVAAVVIIRPRLNRKKARDAFIFEGSTTQTAAEHRELARSAVERGDLGTALSEQFRAIVRAAEERRISTPSPGRTAAEVAADLRLAFPAHGQDLLRAAEIFNSVRYGRAQPALAQYQELVTTDKALTAAKPAHATEAVAP</sequence>
<dbReference type="EMBL" id="CP012677">
    <property type="protein sequence ID" value="ALE92699.1"/>
    <property type="molecule type" value="Genomic_DNA"/>
</dbReference>
<keyword evidence="4" id="KW-1185">Reference proteome</keyword>
<dbReference type="AlphaFoldDB" id="A0A0M3UGG3"/>
<feature type="transmembrane region" description="Helical" evidence="1">
    <location>
        <begin position="70"/>
        <end position="90"/>
    </location>
</feature>
<dbReference type="RefSeq" id="WP_062007251.1">
    <property type="nucleotide sequence ID" value="NZ_CP012677.1"/>
</dbReference>
<organism evidence="3 4">
    <name type="scientific">Arthrobacter alpinus</name>
    <dbReference type="NCBI Taxonomy" id="656366"/>
    <lineage>
        <taxon>Bacteria</taxon>
        <taxon>Bacillati</taxon>
        <taxon>Actinomycetota</taxon>
        <taxon>Actinomycetes</taxon>
        <taxon>Micrococcales</taxon>
        <taxon>Micrococcaceae</taxon>
        <taxon>Arthrobacter</taxon>
    </lineage>
</organism>
<gene>
    <name evidence="3" type="ORF">AOC05_10930</name>
</gene>
<dbReference type="InterPro" id="IPR025403">
    <property type="entry name" value="TgpA-like_C"/>
</dbReference>
<keyword evidence="1" id="KW-0812">Transmembrane</keyword>
<dbReference type="PATRIC" id="fig|656366.3.peg.2358"/>
<keyword evidence="1" id="KW-0472">Membrane</keyword>
<accession>A0A0M3UGG3</accession>
<evidence type="ECO:0000313" key="3">
    <source>
        <dbReference type="EMBL" id="ALE92699.1"/>
    </source>
</evidence>
<protein>
    <recommendedName>
        <fullName evidence="2">Protein-glutamine gamma-glutamyltransferase-like C-terminal domain-containing protein</fullName>
    </recommendedName>
</protein>
<keyword evidence="1" id="KW-1133">Transmembrane helix</keyword>
<dbReference type="Pfam" id="PF13559">
    <property type="entry name" value="DUF4129"/>
    <property type="match status" value="1"/>
</dbReference>
<evidence type="ECO:0000313" key="4">
    <source>
        <dbReference type="Proteomes" id="UP000062833"/>
    </source>
</evidence>
<proteinExistence type="predicted"/>
<dbReference type="KEGG" id="aaq:AOC05_10930"/>